<organism evidence="1 2">
    <name type="scientific">Defluviitalea raffinosedens</name>
    <dbReference type="NCBI Taxonomy" id="1450156"/>
    <lineage>
        <taxon>Bacteria</taxon>
        <taxon>Bacillati</taxon>
        <taxon>Bacillota</taxon>
        <taxon>Clostridia</taxon>
        <taxon>Lachnospirales</taxon>
        <taxon>Defluviitaleaceae</taxon>
        <taxon>Defluviitalea</taxon>
    </lineage>
</organism>
<reference evidence="1 2" key="1">
    <citation type="submission" date="2019-12" db="EMBL/GenBank/DDBJ databases">
        <title>Defluviitalea raffinosedens, isolated from a biogas fermenter, genome sequencing and characterization.</title>
        <authorList>
            <person name="Rettenmaier R."/>
            <person name="Schneider M."/>
            <person name="Neuhaus K."/>
            <person name="Liebl W."/>
            <person name="Zverlov V."/>
        </authorList>
    </citation>
    <scope>NUCLEOTIDE SEQUENCE [LARGE SCALE GENOMIC DNA]</scope>
    <source>
        <strain evidence="1 2">249c-K6</strain>
    </source>
</reference>
<comment type="caution">
    <text evidence="1">The sequence shown here is derived from an EMBL/GenBank/DDBJ whole genome shotgun (WGS) entry which is preliminary data.</text>
</comment>
<dbReference type="InterPro" id="IPR011042">
    <property type="entry name" value="6-blade_b-propeller_TolB-like"/>
</dbReference>
<dbReference type="PANTHER" id="PTHR36842:SF1">
    <property type="entry name" value="PROTEIN TOLB"/>
    <property type="match status" value="1"/>
</dbReference>
<dbReference type="Gene3D" id="2.120.10.30">
    <property type="entry name" value="TolB, C-terminal domain"/>
    <property type="match status" value="1"/>
</dbReference>
<dbReference type="SUPFAM" id="SSF69304">
    <property type="entry name" value="Tricorn protease N-terminal domain"/>
    <property type="match status" value="1"/>
</dbReference>
<evidence type="ECO:0000313" key="1">
    <source>
        <dbReference type="EMBL" id="KAE9634001.1"/>
    </source>
</evidence>
<name>A0A7C8LGN8_9FIRM</name>
<accession>A0A7C8LGN8</accession>
<dbReference type="Proteomes" id="UP000483018">
    <property type="component" value="Unassembled WGS sequence"/>
</dbReference>
<dbReference type="RefSeq" id="WP_158740284.1">
    <property type="nucleotide sequence ID" value="NZ_WSLF01000006.1"/>
</dbReference>
<gene>
    <name evidence="1" type="ORF">GND95_07720</name>
</gene>
<protein>
    <submittedName>
        <fullName evidence="1">Uncharacterized protein</fullName>
    </submittedName>
</protein>
<evidence type="ECO:0000313" key="2">
    <source>
        <dbReference type="Proteomes" id="UP000483018"/>
    </source>
</evidence>
<proteinExistence type="predicted"/>
<dbReference type="EMBL" id="WSLF01000006">
    <property type="protein sequence ID" value="KAE9634001.1"/>
    <property type="molecule type" value="Genomic_DNA"/>
</dbReference>
<keyword evidence="2" id="KW-1185">Reference proteome</keyword>
<dbReference type="PANTHER" id="PTHR36842">
    <property type="entry name" value="PROTEIN TOLB HOMOLOG"/>
    <property type="match status" value="1"/>
</dbReference>
<dbReference type="SUPFAM" id="SSF82171">
    <property type="entry name" value="DPP6 N-terminal domain-like"/>
    <property type="match status" value="1"/>
</dbReference>
<dbReference type="AlphaFoldDB" id="A0A7C8LGN8"/>
<sequence>MYSDRGNENSRKVLKNIKRLKLNRLISVIIFLLAFIPGTVHGSNTMKEDPNSYSVIYFKNNQFYMFEKSGENQKLSDTVFLGVNNDEDVYRQYQNDFAQASKDGNTVYFIESYDLDRRVGELYIKESRKEKEKIASEVSKYFTISEDGSTVLFLKNYDFENDTGELYAYSKGQKIEKIADEVSRDRYFITSEGNKFIFLENHEHTYAKSELYIKERSREKVKIDSGVYHVSSISDDGNIITYQKLTDIKNPYIYTLFVKEKDKEPQKIADDVFINIYNKDGTQIAYLANYQVDKGYGDLYFKTFGKKSAEEMVDNKVSYIMENDRPMNDLTVFYYKLNENKLKLNDIYIKRIGREKEKLITPNEAELEYDLQCDLDGNLIAYTVYDTNNRYKSLYVHRFKNGKWKEREKISDNVFDFAVSNKGGRIAYLRNRVDYEVDLYLYTEEGKSEKISDDVDYDYLINNEGNAIIFLARGNDYKWDLWKFEAGKGKYKVDSDVFRFYTYDFNGIVYLKDYSLEWKGNLYIHKGQDEPEKIDEDVFSILTVH</sequence>
<dbReference type="OrthoDB" id="2943618at2"/>